<gene>
    <name evidence="1" type="ORF">S12H4_00773</name>
</gene>
<name>X1PUC2_9ZZZZ</name>
<comment type="caution">
    <text evidence="1">The sequence shown here is derived from an EMBL/GenBank/DDBJ whole genome shotgun (WGS) entry which is preliminary data.</text>
</comment>
<dbReference type="EMBL" id="BARW01000118">
    <property type="protein sequence ID" value="GAI59832.1"/>
    <property type="molecule type" value="Genomic_DNA"/>
</dbReference>
<accession>X1PUC2</accession>
<evidence type="ECO:0000313" key="1">
    <source>
        <dbReference type="EMBL" id="GAI59832.1"/>
    </source>
</evidence>
<organism evidence="1">
    <name type="scientific">marine sediment metagenome</name>
    <dbReference type="NCBI Taxonomy" id="412755"/>
    <lineage>
        <taxon>unclassified sequences</taxon>
        <taxon>metagenomes</taxon>
        <taxon>ecological metagenomes</taxon>
    </lineage>
</organism>
<dbReference type="AlphaFoldDB" id="X1PUC2"/>
<sequence length="137" mass="16190">MSEAVSHPVLATEVSKYPNYNQAEAYLKNFLRHGRRAFLRTRRHAYYQHSLSIQVIVIRLIRHLYEVRAYPVDAFFVATLEEALKVHDFRAWLFALDQRNRRTYYIIGSQKAGIERYSQAKRLIRSNPTLAQASQNY</sequence>
<protein>
    <submittedName>
        <fullName evidence="1">Uncharacterized protein</fullName>
    </submittedName>
</protein>
<proteinExistence type="predicted"/>
<reference evidence="1" key="1">
    <citation type="journal article" date="2014" name="Front. Microbiol.">
        <title>High frequency of phylogenetically diverse reductive dehalogenase-homologous genes in deep subseafloor sedimentary metagenomes.</title>
        <authorList>
            <person name="Kawai M."/>
            <person name="Futagami T."/>
            <person name="Toyoda A."/>
            <person name="Takaki Y."/>
            <person name="Nishi S."/>
            <person name="Hori S."/>
            <person name="Arai W."/>
            <person name="Tsubouchi T."/>
            <person name="Morono Y."/>
            <person name="Uchiyama I."/>
            <person name="Ito T."/>
            <person name="Fujiyama A."/>
            <person name="Inagaki F."/>
            <person name="Takami H."/>
        </authorList>
    </citation>
    <scope>NUCLEOTIDE SEQUENCE</scope>
    <source>
        <strain evidence="1">Expedition CK06-06</strain>
    </source>
</reference>